<protein>
    <submittedName>
        <fullName evidence="1">Uncharacterized protein</fullName>
    </submittedName>
</protein>
<keyword evidence="2" id="KW-1185">Reference proteome</keyword>
<dbReference type="EMBL" id="CM042031">
    <property type="protein sequence ID" value="KAI3783287.1"/>
    <property type="molecule type" value="Genomic_DNA"/>
</dbReference>
<reference evidence="1 2" key="2">
    <citation type="journal article" date="2022" name="Mol. Ecol. Resour.">
        <title>The genomes of chicory, endive, great burdock and yacon provide insights into Asteraceae paleo-polyploidization history and plant inulin production.</title>
        <authorList>
            <person name="Fan W."/>
            <person name="Wang S."/>
            <person name="Wang H."/>
            <person name="Wang A."/>
            <person name="Jiang F."/>
            <person name="Liu H."/>
            <person name="Zhao H."/>
            <person name="Xu D."/>
            <person name="Zhang Y."/>
        </authorList>
    </citation>
    <scope>NUCLEOTIDE SEQUENCE [LARGE SCALE GENOMIC DNA]</scope>
    <source>
        <strain evidence="2">cv. Yunnan</strain>
        <tissue evidence="1">Leaves</tissue>
    </source>
</reference>
<gene>
    <name evidence="1" type="ORF">L1987_42364</name>
</gene>
<proteinExistence type="predicted"/>
<sequence length="72" mass="7938">MSFGYGYGYGYGFLLIIGGVTIQYNYKHVLIAGSVKFHSESFKKSDVGTSWNATVKIRGLGVRLNKQQSIGE</sequence>
<dbReference type="Proteomes" id="UP001056120">
    <property type="component" value="Linkage Group LG14"/>
</dbReference>
<accession>A0ACB9GIQ1</accession>
<organism evidence="1 2">
    <name type="scientific">Smallanthus sonchifolius</name>
    <dbReference type="NCBI Taxonomy" id="185202"/>
    <lineage>
        <taxon>Eukaryota</taxon>
        <taxon>Viridiplantae</taxon>
        <taxon>Streptophyta</taxon>
        <taxon>Embryophyta</taxon>
        <taxon>Tracheophyta</taxon>
        <taxon>Spermatophyta</taxon>
        <taxon>Magnoliopsida</taxon>
        <taxon>eudicotyledons</taxon>
        <taxon>Gunneridae</taxon>
        <taxon>Pentapetalae</taxon>
        <taxon>asterids</taxon>
        <taxon>campanulids</taxon>
        <taxon>Asterales</taxon>
        <taxon>Asteraceae</taxon>
        <taxon>Asteroideae</taxon>
        <taxon>Heliantheae alliance</taxon>
        <taxon>Millerieae</taxon>
        <taxon>Smallanthus</taxon>
    </lineage>
</organism>
<evidence type="ECO:0000313" key="1">
    <source>
        <dbReference type="EMBL" id="KAI3783287.1"/>
    </source>
</evidence>
<reference evidence="2" key="1">
    <citation type="journal article" date="2022" name="Mol. Ecol. Resour.">
        <title>The genomes of chicory, endive, great burdock and yacon provide insights into Asteraceae palaeo-polyploidization history and plant inulin production.</title>
        <authorList>
            <person name="Fan W."/>
            <person name="Wang S."/>
            <person name="Wang H."/>
            <person name="Wang A."/>
            <person name="Jiang F."/>
            <person name="Liu H."/>
            <person name="Zhao H."/>
            <person name="Xu D."/>
            <person name="Zhang Y."/>
        </authorList>
    </citation>
    <scope>NUCLEOTIDE SEQUENCE [LARGE SCALE GENOMIC DNA]</scope>
    <source>
        <strain evidence="2">cv. Yunnan</strain>
    </source>
</reference>
<name>A0ACB9GIQ1_9ASTR</name>
<comment type="caution">
    <text evidence="1">The sequence shown here is derived from an EMBL/GenBank/DDBJ whole genome shotgun (WGS) entry which is preliminary data.</text>
</comment>
<evidence type="ECO:0000313" key="2">
    <source>
        <dbReference type="Proteomes" id="UP001056120"/>
    </source>
</evidence>